<dbReference type="OrthoDB" id="3219396at2759"/>
<organism evidence="3 4">
    <name type="scientific">Penicillium nalgiovense</name>
    <dbReference type="NCBI Taxonomy" id="60175"/>
    <lineage>
        <taxon>Eukaryota</taxon>
        <taxon>Fungi</taxon>
        <taxon>Dikarya</taxon>
        <taxon>Ascomycota</taxon>
        <taxon>Pezizomycotina</taxon>
        <taxon>Eurotiomycetes</taxon>
        <taxon>Eurotiomycetidae</taxon>
        <taxon>Eurotiales</taxon>
        <taxon>Aspergillaceae</taxon>
        <taxon>Penicillium</taxon>
    </lineage>
</organism>
<comment type="caution">
    <text evidence="3">The sequence shown here is derived from an EMBL/GenBank/DDBJ whole genome shotgun (WGS) entry which is preliminary data.</text>
</comment>
<protein>
    <recommendedName>
        <fullName evidence="5">Sulfur metabolite repression control protein B</fullName>
    </recommendedName>
</protein>
<feature type="region of interest" description="Disordered" evidence="2">
    <location>
        <begin position="375"/>
        <end position="397"/>
    </location>
</feature>
<keyword evidence="1" id="KW-0853">WD repeat</keyword>
<dbReference type="InterPro" id="IPR015943">
    <property type="entry name" value="WD40/YVTN_repeat-like_dom_sf"/>
</dbReference>
<dbReference type="InterPro" id="IPR036322">
    <property type="entry name" value="WD40_repeat_dom_sf"/>
</dbReference>
<dbReference type="Proteomes" id="UP001153461">
    <property type="component" value="Unassembled WGS sequence"/>
</dbReference>
<dbReference type="SUPFAM" id="SSF50978">
    <property type="entry name" value="WD40 repeat-like"/>
    <property type="match status" value="1"/>
</dbReference>
<sequence length="561" mass="62664">MSKRWRDHCDSDLSQKRARTRADIESVDRLSGLSNELLLHILSFLPVSSLNVCQRYIYSHCRRYFSEVSLICSTRLSHRFHALGGDSEIWKRQYYSQWVRPRTRRLANSRRTTLPAKADYSPKVATWFDHGHLAQEGNWKQQYRLRHNWSKGLCRVTEVEFPQPPCPPTLIRFCAGVVFTADSAHGLRAWTTRGPACCLARIPLSAPLKSPTTPTALAVSQIQDKIEISVGLGNGHFSLFILNLQTSQLDFQSSHVGCSDASITAMALSSPYLMVVSQHKDLTLYNLRPGSHRAQETEASGPCQVASLKADNIVAPMTLSLRDSSFEIVATIVYSFFHIGCGWSLGIQELRLGKDGQQLDSRLATTVDSQYGLRPLHSRKRRHSAAEGDQPPIDPGAASIIHQQPPTSMSYSHPYLLTSHADNTLTMYLVVSTSERLFVQGGRRLWGHTSSVSAVQVTNRGKAVSVSSRGDEIRIWELEMAISSLGSRKFFEENGVQLNAGNKDGESQPEPGLRLGTIYQHLGSVKVEPQESTLPIGFDEERVLLLREKTGTQLLECYDFT</sequence>
<dbReference type="SUPFAM" id="SSF81383">
    <property type="entry name" value="F-box domain"/>
    <property type="match status" value="1"/>
</dbReference>
<evidence type="ECO:0000313" key="4">
    <source>
        <dbReference type="Proteomes" id="UP001153461"/>
    </source>
</evidence>
<evidence type="ECO:0008006" key="5">
    <source>
        <dbReference type="Google" id="ProtNLM"/>
    </source>
</evidence>
<dbReference type="Gene3D" id="1.20.1280.50">
    <property type="match status" value="1"/>
</dbReference>
<name>A0A9W4I5V4_PENNA</name>
<feature type="repeat" description="WD" evidence="1">
    <location>
        <begin position="445"/>
        <end position="479"/>
    </location>
</feature>
<reference evidence="3" key="1">
    <citation type="submission" date="2021-07" db="EMBL/GenBank/DDBJ databases">
        <authorList>
            <person name="Branca A.L. A."/>
        </authorList>
    </citation>
    <scope>NUCLEOTIDE SEQUENCE</scope>
</reference>
<dbReference type="InterPro" id="IPR036047">
    <property type="entry name" value="F-box-like_dom_sf"/>
</dbReference>
<dbReference type="Pfam" id="PF25499">
    <property type="entry name" value="Beta-prop_pof12"/>
    <property type="match status" value="1"/>
</dbReference>
<evidence type="ECO:0000313" key="3">
    <source>
        <dbReference type="EMBL" id="CAG8240666.1"/>
    </source>
</evidence>
<dbReference type="Gene3D" id="2.130.10.10">
    <property type="entry name" value="YVTN repeat-like/Quinoprotein amine dehydrogenase"/>
    <property type="match status" value="1"/>
</dbReference>
<evidence type="ECO:0000256" key="2">
    <source>
        <dbReference type="SAM" id="MobiDB-lite"/>
    </source>
</evidence>
<dbReference type="AlphaFoldDB" id="A0A9W4I5V4"/>
<gene>
    <name evidence="3" type="ORF">PNAL_LOCUS8482</name>
</gene>
<accession>A0A9W4I5V4</accession>
<proteinExistence type="predicted"/>
<evidence type="ECO:0000256" key="1">
    <source>
        <dbReference type="PROSITE-ProRule" id="PRU00221"/>
    </source>
</evidence>
<dbReference type="PROSITE" id="PS50082">
    <property type="entry name" value="WD_REPEATS_2"/>
    <property type="match status" value="1"/>
</dbReference>
<dbReference type="EMBL" id="CAJVNV010000566">
    <property type="protein sequence ID" value="CAG8240666.1"/>
    <property type="molecule type" value="Genomic_DNA"/>
</dbReference>
<dbReference type="InterPro" id="IPR001680">
    <property type="entry name" value="WD40_rpt"/>
</dbReference>